<dbReference type="NCBIfam" id="TIGR03920">
    <property type="entry name" value="T7SS_EccD"/>
    <property type="match status" value="1"/>
</dbReference>
<evidence type="ECO:0000256" key="7">
    <source>
        <dbReference type="SAM" id="Phobius"/>
    </source>
</evidence>
<keyword evidence="10" id="KW-1185">Reference proteome</keyword>
<dbReference type="Pfam" id="PF19053">
    <property type="entry name" value="EccD"/>
    <property type="match status" value="1"/>
</dbReference>
<dbReference type="Proteomes" id="UP000295560">
    <property type="component" value="Unassembled WGS sequence"/>
</dbReference>
<feature type="transmembrane region" description="Helical" evidence="7">
    <location>
        <begin position="126"/>
        <end position="144"/>
    </location>
</feature>
<feature type="transmembrane region" description="Helical" evidence="7">
    <location>
        <begin position="373"/>
        <end position="392"/>
    </location>
</feature>
<proteinExistence type="inferred from homology"/>
<feature type="domain" description="EccD-like transmembrane" evidence="8">
    <location>
        <begin position="129"/>
        <end position="458"/>
    </location>
</feature>
<feature type="transmembrane region" description="Helical" evidence="7">
    <location>
        <begin position="398"/>
        <end position="415"/>
    </location>
</feature>
<feature type="transmembrane region" description="Helical" evidence="7">
    <location>
        <begin position="181"/>
        <end position="201"/>
    </location>
</feature>
<gene>
    <name evidence="9" type="ORF">EV378_4325</name>
</gene>
<keyword evidence="3" id="KW-1003">Cell membrane</keyword>
<dbReference type="Gene3D" id="3.10.20.90">
    <property type="entry name" value="Phosphatidylinositol 3-kinase Catalytic Subunit, Chain A, domain 1"/>
    <property type="match status" value="1"/>
</dbReference>
<dbReference type="InterPro" id="IPR044049">
    <property type="entry name" value="EccD_transm"/>
</dbReference>
<evidence type="ECO:0000256" key="5">
    <source>
        <dbReference type="ARBA" id="ARBA00022989"/>
    </source>
</evidence>
<accession>A0A4V2PHE0</accession>
<evidence type="ECO:0000256" key="4">
    <source>
        <dbReference type="ARBA" id="ARBA00022692"/>
    </source>
</evidence>
<evidence type="ECO:0000256" key="3">
    <source>
        <dbReference type="ARBA" id="ARBA00022475"/>
    </source>
</evidence>
<comment type="caution">
    <text evidence="9">The sequence shown here is derived from an EMBL/GenBank/DDBJ whole genome shotgun (WGS) entry which is preliminary data.</text>
</comment>
<dbReference type="RefSeq" id="WP_165922412.1">
    <property type="nucleotide sequence ID" value="NZ_SMFZ01000002.1"/>
</dbReference>
<comment type="subcellular location">
    <subcellularLocation>
        <location evidence="1">Cell membrane</location>
        <topology evidence="1">Multi-pass membrane protein</topology>
    </subcellularLocation>
</comment>
<feature type="transmembrane region" description="Helical" evidence="7">
    <location>
        <begin position="435"/>
        <end position="455"/>
    </location>
</feature>
<sequence>MTTTAHPPADRWCRAGVLTPRGRVDLALPADVPVAELVPMVLELIGEPSRQDESGGSPVPEPWRLCGPAGGPLPPEATLDGLGVLDGELLHIGPRAAAVPPPVFDDPADALAAAVRDGGSAGSWRPGPVAAPLVVTAAAVLLATVRTSSVPVVVAAAVVAVLGAGLAVLHARRVSSRDGAAAGSAALCATAPAAAAGVLVLPGPLGSGQVLLGALGAGLAAVLGLAVLRSVTPALLAVVVVAPALVVAAVVRLGTDAPIGAIGAGLAAVALAAGPVLPRAALRVAGMPAPVVPTDLEEIARADTAVLPAPELGRRADLARGLFAGLSAGAALPAGGGAVVAAADGSWSGVALAAVTVVVLLLRARAFAEAGPALVLAATAVGTAVGTGLLAATAHGPVVRLVAAGVLGLGVLVAVRTAGTTLSPVGRRTLDVLELVLTAAAIPAALAAMGLFALVRGL</sequence>
<evidence type="ECO:0000259" key="8">
    <source>
        <dbReference type="Pfam" id="PF19053"/>
    </source>
</evidence>
<organism evidence="9 10">
    <name type="scientific">Pseudonocardia endophytica</name>
    <dbReference type="NCBI Taxonomy" id="401976"/>
    <lineage>
        <taxon>Bacteria</taxon>
        <taxon>Bacillati</taxon>
        <taxon>Actinomycetota</taxon>
        <taxon>Actinomycetes</taxon>
        <taxon>Pseudonocardiales</taxon>
        <taxon>Pseudonocardiaceae</taxon>
        <taxon>Pseudonocardia</taxon>
    </lineage>
</organism>
<dbReference type="InterPro" id="IPR006707">
    <property type="entry name" value="T7SS_EccD"/>
</dbReference>
<dbReference type="GO" id="GO:0005886">
    <property type="term" value="C:plasma membrane"/>
    <property type="evidence" value="ECO:0007669"/>
    <property type="project" value="UniProtKB-SubCell"/>
</dbReference>
<feature type="transmembrane region" description="Helical" evidence="7">
    <location>
        <begin position="347"/>
        <end position="366"/>
    </location>
</feature>
<evidence type="ECO:0000313" key="9">
    <source>
        <dbReference type="EMBL" id="TCK20366.1"/>
    </source>
</evidence>
<feature type="transmembrane region" description="Helical" evidence="7">
    <location>
        <begin position="207"/>
        <end position="228"/>
    </location>
</feature>
<dbReference type="InterPro" id="IPR024962">
    <property type="entry name" value="YukD-like"/>
</dbReference>
<dbReference type="AlphaFoldDB" id="A0A4V2PHE0"/>
<keyword evidence="4 7" id="KW-0812">Transmembrane</keyword>
<feature type="transmembrane region" description="Helical" evidence="7">
    <location>
        <begin position="322"/>
        <end position="341"/>
    </location>
</feature>
<evidence type="ECO:0000256" key="1">
    <source>
        <dbReference type="ARBA" id="ARBA00004651"/>
    </source>
</evidence>
<feature type="transmembrane region" description="Helical" evidence="7">
    <location>
        <begin position="259"/>
        <end position="277"/>
    </location>
</feature>
<keyword evidence="6 7" id="KW-0472">Membrane</keyword>
<feature type="transmembrane region" description="Helical" evidence="7">
    <location>
        <begin position="235"/>
        <end position="253"/>
    </location>
</feature>
<evidence type="ECO:0000313" key="10">
    <source>
        <dbReference type="Proteomes" id="UP000295560"/>
    </source>
</evidence>
<name>A0A4V2PHE0_PSEEN</name>
<dbReference type="PIRSF" id="PIRSF017804">
    <property type="entry name" value="Secretion_EccD1"/>
    <property type="match status" value="1"/>
</dbReference>
<feature type="transmembrane region" description="Helical" evidence="7">
    <location>
        <begin position="150"/>
        <end position="169"/>
    </location>
</feature>
<dbReference type="EMBL" id="SMFZ01000002">
    <property type="protein sequence ID" value="TCK20366.1"/>
    <property type="molecule type" value="Genomic_DNA"/>
</dbReference>
<keyword evidence="5 7" id="KW-1133">Transmembrane helix</keyword>
<comment type="similarity">
    <text evidence="2">Belongs to the EccD/Snm4 family.</text>
</comment>
<dbReference type="Pfam" id="PF08817">
    <property type="entry name" value="YukD"/>
    <property type="match status" value="1"/>
</dbReference>
<evidence type="ECO:0000256" key="2">
    <source>
        <dbReference type="ARBA" id="ARBA00006162"/>
    </source>
</evidence>
<evidence type="ECO:0000256" key="6">
    <source>
        <dbReference type="ARBA" id="ARBA00023136"/>
    </source>
</evidence>
<reference evidence="9 10" key="1">
    <citation type="submission" date="2019-03" db="EMBL/GenBank/DDBJ databases">
        <title>Sequencing the genomes of 1000 actinobacteria strains.</title>
        <authorList>
            <person name="Klenk H.-P."/>
        </authorList>
    </citation>
    <scope>NUCLEOTIDE SEQUENCE [LARGE SCALE GENOMIC DNA]</scope>
    <source>
        <strain evidence="9 10">DSM 44969</strain>
    </source>
</reference>
<protein>
    <submittedName>
        <fullName evidence="9">Type VII secretion integral membrane protein EccD</fullName>
    </submittedName>
</protein>